<reference evidence="12" key="1">
    <citation type="submission" date="2022-11" db="UniProtKB">
        <authorList>
            <consortium name="WormBaseParasite"/>
        </authorList>
    </citation>
    <scope>IDENTIFICATION</scope>
</reference>
<dbReference type="SMART" id="SM00219">
    <property type="entry name" value="TyrKc"/>
    <property type="match status" value="1"/>
</dbReference>
<evidence type="ECO:0000256" key="5">
    <source>
        <dbReference type="ARBA" id="ARBA00022679"/>
    </source>
</evidence>
<dbReference type="PANTHER" id="PTHR24416:SF539">
    <property type="entry name" value="RECEPTOR PROTEIN-TYROSINE KINASE"/>
    <property type="match status" value="1"/>
</dbReference>
<evidence type="ECO:0000313" key="11">
    <source>
        <dbReference type="Proteomes" id="UP000887565"/>
    </source>
</evidence>
<dbReference type="InterPro" id="IPR020635">
    <property type="entry name" value="Tyr_kinase_cat_dom"/>
</dbReference>
<keyword evidence="7" id="KW-0418">Kinase</keyword>
<keyword evidence="6" id="KW-0732">Signal</keyword>
<sequence length="176" mass="20257">MSVVLQDKENILGPLQLVTMLAGIARGMKYLIEKGYLHRDLAARNVLVDLNLTCKIADFGLSRCTDRTDQTYVTNGGKIPVRWTAPEAIILRQFTVWSDVWSFGICSWEVMSYGKRPYGVWPNQQVLQQVQNGYRLPKPQNCPDCIYNLMLNCWADKRDERPDFGRICRTLNEILN</sequence>
<keyword evidence="11" id="KW-1185">Reference proteome</keyword>
<evidence type="ECO:0000256" key="9">
    <source>
        <dbReference type="ARBA" id="ARBA00023180"/>
    </source>
</evidence>
<keyword evidence="3" id="KW-1003">Cell membrane</keyword>
<dbReference type="SUPFAM" id="SSF56112">
    <property type="entry name" value="Protein kinase-like (PK-like)"/>
    <property type="match status" value="1"/>
</dbReference>
<keyword evidence="3" id="KW-0472">Membrane</keyword>
<dbReference type="InterPro" id="IPR011009">
    <property type="entry name" value="Kinase-like_dom_sf"/>
</dbReference>
<proteinExistence type="predicted"/>
<feature type="domain" description="Protein kinase" evidence="10">
    <location>
        <begin position="1"/>
        <end position="175"/>
    </location>
</feature>
<accession>A0A915JDV4</accession>
<keyword evidence="9" id="KW-0325">Glycoprotein</keyword>
<dbReference type="InterPro" id="IPR008266">
    <property type="entry name" value="Tyr_kinase_AS"/>
</dbReference>
<name>A0A915JDV4_ROMCU</name>
<evidence type="ECO:0000256" key="3">
    <source>
        <dbReference type="ARBA" id="ARBA00022475"/>
    </source>
</evidence>
<keyword evidence="8" id="KW-0829">Tyrosine-protein kinase</keyword>
<dbReference type="GO" id="GO:0048013">
    <property type="term" value="P:ephrin receptor signaling pathway"/>
    <property type="evidence" value="ECO:0007669"/>
    <property type="project" value="UniProtKB-ARBA"/>
</dbReference>
<dbReference type="FunFam" id="1.10.510.10:FF:000268">
    <property type="entry name" value="Receptor protein-tyrosine kinase"/>
    <property type="match status" value="1"/>
</dbReference>
<dbReference type="GO" id="GO:0043235">
    <property type="term" value="C:receptor complex"/>
    <property type="evidence" value="ECO:0007669"/>
    <property type="project" value="TreeGrafter"/>
</dbReference>
<evidence type="ECO:0000256" key="6">
    <source>
        <dbReference type="ARBA" id="ARBA00022729"/>
    </source>
</evidence>
<evidence type="ECO:0000256" key="7">
    <source>
        <dbReference type="ARBA" id="ARBA00022777"/>
    </source>
</evidence>
<dbReference type="Proteomes" id="UP000887565">
    <property type="component" value="Unplaced"/>
</dbReference>
<evidence type="ECO:0000256" key="2">
    <source>
        <dbReference type="ARBA" id="ARBA00011902"/>
    </source>
</evidence>
<dbReference type="OMA" id="ENTNICR"/>
<evidence type="ECO:0000256" key="8">
    <source>
        <dbReference type="ARBA" id="ARBA00023137"/>
    </source>
</evidence>
<dbReference type="PROSITE" id="PS00109">
    <property type="entry name" value="PROTEIN_KINASE_TYR"/>
    <property type="match status" value="1"/>
</dbReference>
<dbReference type="Pfam" id="PF07714">
    <property type="entry name" value="PK_Tyr_Ser-Thr"/>
    <property type="match status" value="1"/>
</dbReference>
<keyword evidence="4" id="KW-0597">Phosphoprotein</keyword>
<dbReference type="PROSITE" id="PS50011">
    <property type="entry name" value="PROTEIN_KINASE_DOM"/>
    <property type="match status" value="1"/>
</dbReference>
<dbReference type="GO" id="GO:0005886">
    <property type="term" value="C:plasma membrane"/>
    <property type="evidence" value="ECO:0007669"/>
    <property type="project" value="UniProtKB-SubCell"/>
</dbReference>
<dbReference type="InterPro" id="IPR000719">
    <property type="entry name" value="Prot_kinase_dom"/>
</dbReference>
<dbReference type="GO" id="GO:0004714">
    <property type="term" value="F:transmembrane receptor protein tyrosine kinase activity"/>
    <property type="evidence" value="ECO:0007669"/>
    <property type="project" value="UniProtKB-EC"/>
</dbReference>
<dbReference type="EC" id="2.7.10.1" evidence="2"/>
<dbReference type="PRINTS" id="PR00109">
    <property type="entry name" value="TYRKINASE"/>
</dbReference>
<dbReference type="WBParaSite" id="nRc.2.0.1.t24665-RA">
    <property type="protein sequence ID" value="nRc.2.0.1.t24665-RA"/>
    <property type="gene ID" value="nRc.2.0.1.g24665"/>
</dbReference>
<keyword evidence="5" id="KW-0808">Transferase</keyword>
<dbReference type="InterPro" id="IPR050122">
    <property type="entry name" value="RTK"/>
</dbReference>
<comment type="subcellular location">
    <subcellularLocation>
        <location evidence="1">Cell membrane</location>
        <topology evidence="1">Single-pass type I membrane protein</topology>
    </subcellularLocation>
</comment>
<dbReference type="GO" id="GO:0005524">
    <property type="term" value="F:ATP binding"/>
    <property type="evidence" value="ECO:0007669"/>
    <property type="project" value="InterPro"/>
</dbReference>
<evidence type="ECO:0000313" key="12">
    <source>
        <dbReference type="WBParaSite" id="nRc.2.0.1.t24665-RA"/>
    </source>
</evidence>
<dbReference type="InterPro" id="IPR001245">
    <property type="entry name" value="Ser-Thr/Tyr_kinase_cat_dom"/>
</dbReference>
<evidence type="ECO:0000259" key="10">
    <source>
        <dbReference type="PROSITE" id="PS50011"/>
    </source>
</evidence>
<dbReference type="Gene3D" id="1.10.510.10">
    <property type="entry name" value="Transferase(Phosphotransferase) domain 1"/>
    <property type="match status" value="1"/>
</dbReference>
<protein>
    <recommendedName>
        <fullName evidence="2">receptor protein-tyrosine kinase</fullName>
        <ecNumber evidence="2">2.7.10.1</ecNumber>
    </recommendedName>
</protein>
<evidence type="ECO:0000256" key="4">
    <source>
        <dbReference type="ARBA" id="ARBA00022553"/>
    </source>
</evidence>
<dbReference type="AlphaFoldDB" id="A0A915JDV4"/>
<organism evidence="11 12">
    <name type="scientific">Romanomermis culicivorax</name>
    <name type="common">Nematode worm</name>
    <dbReference type="NCBI Taxonomy" id="13658"/>
    <lineage>
        <taxon>Eukaryota</taxon>
        <taxon>Metazoa</taxon>
        <taxon>Ecdysozoa</taxon>
        <taxon>Nematoda</taxon>
        <taxon>Enoplea</taxon>
        <taxon>Dorylaimia</taxon>
        <taxon>Mermithida</taxon>
        <taxon>Mermithoidea</taxon>
        <taxon>Mermithidae</taxon>
        <taxon>Romanomermis</taxon>
    </lineage>
</organism>
<evidence type="ECO:0000256" key="1">
    <source>
        <dbReference type="ARBA" id="ARBA00004251"/>
    </source>
</evidence>
<dbReference type="PANTHER" id="PTHR24416">
    <property type="entry name" value="TYROSINE-PROTEIN KINASE RECEPTOR"/>
    <property type="match status" value="1"/>
</dbReference>